<evidence type="ECO:0000313" key="2">
    <source>
        <dbReference type="EMBL" id="GFP90426.1"/>
    </source>
</evidence>
<dbReference type="OrthoDB" id="10042665at2759"/>
<proteinExistence type="predicted"/>
<gene>
    <name evidence="2" type="ORF">PHJA_001186500</name>
</gene>
<feature type="region of interest" description="Disordered" evidence="1">
    <location>
        <begin position="1"/>
        <end position="25"/>
    </location>
</feature>
<dbReference type="AlphaFoldDB" id="A0A830BUG4"/>
<organism evidence="2 3">
    <name type="scientific">Phtheirospermum japonicum</name>
    <dbReference type="NCBI Taxonomy" id="374723"/>
    <lineage>
        <taxon>Eukaryota</taxon>
        <taxon>Viridiplantae</taxon>
        <taxon>Streptophyta</taxon>
        <taxon>Embryophyta</taxon>
        <taxon>Tracheophyta</taxon>
        <taxon>Spermatophyta</taxon>
        <taxon>Magnoliopsida</taxon>
        <taxon>eudicotyledons</taxon>
        <taxon>Gunneridae</taxon>
        <taxon>Pentapetalae</taxon>
        <taxon>asterids</taxon>
        <taxon>lamiids</taxon>
        <taxon>Lamiales</taxon>
        <taxon>Orobanchaceae</taxon>
        <taxon>Orobanchaceae incertae sedis</taxon>
        <taxon>Phtheirospermum</taxon>
    </lineage>
</organism>
<evidence type="ECO:0000313" key="3">
    <source>
        <dbReference type="Proteomes" id="UP000653305"/>
    </source>
</evidence>
<sequence>MIRSLRLRFGIPPGKKRTEKSQVPTTRGCRSIARLRCHTTRYVRERQEMVERASRPHGPEYCDHACRQQGRFMPPPCRLD</sequence>
<dbReference type="EMBL" id="BMAC01000217">
    <property type="protein sequence ID" value="GFP90426.1"/>
    <property type="molecule type" value="Genomic_DNA"/>
</dbReference>
<dbReference type="Proteomes" id="UP000653305">
    <property type="component" value="Unassembled WGS sequence"/>
</dbReference>
<comment type="caution">
    <text evidence="2">The sequence shown here is derived from an EMBL/GenBank/DDBJ whole genome shotgun (WGS) entry which is preliminary data.</text>
</comment>
<reference evidence="2" key="1">
    <citation type="submission" date="2020-07" db="EMBL/GenBank/DDBJ databases">
        <title>Ethylene signaling mediates host invasion by parasitic plants.</title>
        <authorList>
            <person name="Yoshida S."/>
        </authorList>
    </citation>
    <scope>NUCLEOTIDE SEQUENCE</scope>
    <source>
        <strain evidence="2">Okayama</strain>
    </source>
</reference>
<accession>A0A830BUG4</accession>
<keyword evidence="3" id="KW-1185">Reference proteome</keyword>
<evidence type="ECO:0000256" key="1">
    <source>
        <dbReference type="SAM" id="MobiDB-lite"/>
    </source>
</evidence>
<protein>
    <submittedName>
        <fullName evidence="2">RAS-related protein rab11b</fullName>
    </submittedName>
</protein>
<name>A0A830BUG4_9LAMI</name>